<organism evidence="1 2">
    <name type="scientific">Eragrostis curvula</name>
    <name type="common">weeping love grass</name>
    <dbReference type="NCBI Taxonomy" id="38414"/>
    <lineage>
        <taxon>Eukaryota</taxon>
        <taxon>Viridiplantae</taxon>
        <taxon>Streptophyta</taxon>
        <taxon>Embryophyta</taxon>
        <taxon>Tracheophyta</taxon>
        <taxon>Spermatophyta</taxon>
        <taxon>Magnoliopsida</taxon>
        <taxon>Liliopsida</taxon>
        <taxon>Poales</taxon>
        <taxon>Poaceae</taxon>
        <taxon>PACMAD clade</taxon>
        <taxon>Chloridoideae</taxon>
        <taxon>Eragrostideae</taxon>
        <taxon>Eragrostidinae</taxon>
        <taxon>Eragrostis</taxon>
    </lineage>
</organism>
<dbReference type="EMBL" id="RWGY01000921">
    <property type="protein sequence ID" value="TVT97929.1"/>
    <property type="molecule type" value="Genomic_DNA"/>
</dbReference>
<keyword evidence="2" id="KW-1185">Reference proteome</keyword>
<gene>
    <name evidence="1" type="ORF">EJB05_56800</name>
</gene>
<dbReference type="Proteomes" id="UP000324897">
    <property type="component" value="Unassembled WGS sequence"/>
</dbReference>
<comment type="caution">
    <text evidence="1">The sequence shown here is derived from an EMBL/GenBank/DDBJ whole genome shotgun (WGS) entry which is preliminary data.</text>
</comment>
<proteinExistence type="predicted"/>
<dbReference type="AlphaFoldDB" id="A0A5J9SFQ8"/>
<evidence type="ECO:0000313" key="2">
    <source>
        <dbReference type="Proteomes" id="UP000324897"/>
    </source>
</evidence>
<protein>
    <submittedName>
        <fullName evidence="1">Uncharacterized protein</fullName>
    </submittedName>
</protein>
<reference evidence="1 2" key="1">
    <citation type="journal article" date="2019" name="Sci. Rep.">
        <title>A high-quality genome of Eragrostis curvula grass provides insights into Poaceae evolution and supports new strategies to enhance forage quality.</title>
        <authorList>
            <person name="Carballo J."/>
            <person name="Santos B.A.C.M."/>
            <person name="Zappacosta D."/>
            <person name="Garbus I."/>
            <person name="Selva J.P."/>
            <person name="Gallo C.A."/>
            <person name="Diaz A."/>
            <person name="Albertini E."/>
            <person name="Caccamo M."/>
            <person name="Echenique V."/>
        </authorList>
    </citation>
    <scope>NUCLEOTIDE SEQUENCE [LARGE SCALE GENOMIC DNA]</scope>
    <source>
        <strain evidence="2">cv. Victoria</strain>
        <tissue evidence="1">Leaf</tissue>
    </source>
</reference>
<feature type="non-terminal residue" evidence="1">
    <location>
        <position position="1"/>
    </location>
</feature>
<sequence>MEDLSLESFELHSEIESWNSAQRRRTGNYCQSVLLFPAAELSAFEHFVNLMVDASEVIKHSTFLVSTAFQGQCQVFLY</sequence>
<evidence type="ECO:0000313" key="1">
    <source>
        <dbReference type="EMBL" id="TVT97929.1"/>
    </source>
</evidence>
<accession>A0A5J9SFQ8</accession>
<dbReference type="Gramene" id="TVT97929">
    <property type="protein sequence ID" value="TVT97929"/>
    <property type="gene ID" value="EJB05_56800"/>
</dbReference>
<name>A0A5J9SFQ8_9POAL</name>